<dbReference type="Proteomes" id="UP000225972">
    <property type="component" value="Unassembled WGS sequence"/>
</dbReference>
<dbReference type="RefSeq" id="WP_133840778.1">
    <property type="nucleotide sequence ID" value="NZ_FXXP01000002.1"/>
</dbReference>
<dbReference type="OrthoDB" id="7875167at2"/>
<organism evidence="2 3">
    <name type="scientific">Pelagimonas phthalicica</name>
    <dbReference type="NCBI Taxonomy" id="1037362"/>
    <lineage>
        <taxon>Bacteria</taxon>
        <taxon>Pseudomonadati</taxon>
        <taxon>Pseudomonadota</taxon>
        <taxon>Alphaproteobacteria</taxon>
        <taxon>Rhodobacterales</taxon>
        <taxon>Roseobacteraceae</taxon>
        <taxon>Pelagimonas</taxon>
    </lineage>
</organism>
<feature type="signal peptide" evidence="1">
    <location>
        <begin position="1"/>
        <end position="21"/>
    </location>
</feature>
<feature type="chain" id="PRO_5012353459" description="Secreted protein" evidence="1">
    <location>
        <begin position="22"/>
        <end position="89"/>
    </location>
</feature>
<keyword evidence="3" id="KW-1185">Reference proteome</keyword>
<dbReference type="EMBL" id="FXXP01000002">
    <property type="protein sequence ID" value="SMX28450.1"/>
    <property type="molecule type" value="Genomic_DNA"/>
</dbReference>
<accession>A0A238JCM7</accession>
<protein>
    <recommendedName>
        <fullName evidence="4">Secreted protein</fullName>
    </recommendedName>
</protein>
<keyword evidence="1" id="KW-0732">Signal</keyword>
<evidence type="ECO:0000313" key="2">
    <source>
        <dbReference type="EMBL" id="SMX28450.1"/>
    </source>
</evidence>
<evidence type="ECO:0000256" key="1">
    <source>
        <dbReference type="SAM" id="SignalP"/>
    </source>
</evidence>
<name>A0A238JCM7_9RHOB</name>
<proteinExistence type="predicted"/>
<sequence>MGITTLVTLASLGLASVPSTAPTGEVLAQANPFISTQGIAVPRGDYMTTAKGCTYRKTQAPGHPPRWILVVNPQRLGLPKPPKGCRGMM</sequence>
<evidence type="ECO:0000313" key="3">
    <source>
        <dbReference type="Proteomes" id="UP000225972"/>
    </source>
</evidence>
<evidence type="ECO:0008006" key="4">
    <source>
        <dbReference type="Google" id="ProtNLM"/>
    </source>
</evidence>
<gene>
    <name evidence="2" type="ORF">TRP8649_02570</name>
</gene>
<reference evidence="3" key="1">
    <citation type="submission" date="2017-05" db="EMBL/GenBank/DDBJ databases">
        <authorList>
            <person name="Rodrigo-Torres L."/>
            <person name="Arahal R. D."/>
            <person name="Lucena T."/>
        </authorList>
    </citation>
    <scope>NUCLEOTIDE SEQUENCE [LARGE SCALE GENOMIC DNA]</scope>
    <source>
        <strain evidence="3">CECT 8649</strain>
    </source>
</reference>
<dbReference type="AlphaFoldDB" id="A0A238JCM7"/>